<evidence type="ECO:0000259" key="2">
    <source>
        <dbReference type="Pfam" id="PF13439"/>
    </source>
</evidence>
<name>A0ABT8W2I8_9GAMM</name>
<dbReference type="CDD" id="cd03801">
    <property type="entry name" value="GT4_PimA-like"/>
    <property type="match status" value="1"/>
</dbReference>
<sequence>MKEYSQATVLHLIDTTGPGGAETVFINLLRHFQKAGQRNLVILRGEGWVADKVREVGIEPHIIDSKGSFNLNYINVLRRFVSQERVGLIHGHLLGSNVYGALLALICRKPMIATFHGAVDVAAKERFLRTKFFCIGRGASKIICVSKRLQQELTDRSTLPESKLKLIYNGVDPDLFSGSSDKNLKAELGLDQDSILTVSVGNIRPAKGYEYLVDAAIEMATVEPKMHFVVVGHQRKGLFEKLQKRAESSAKGVPNIHWLGFREDIRDILRQADAFVLPSVSEGFSISTVEAMMAGTPIVATRSGGPEEIVDDHQTGMLVPVRDPAAISAALMELRNQKVRETITRCAAEVAREKFGLSRMLREYESLYRELLGNQSYDEKCRT</sequence>
<dbReference type="GO" id="GO:0016757">
    <property type="term" value="F:glycosyltransferase activity"/>
    <property type="evidence" value="ECO:0007669"/>
    <property type="project" value="UniProtKB-KW"/>
</dbReference>
<dbReference type="InterPro" id="IPR028098">
    <property type="entry name" value="Glyco_trans_4-like_N"/>
</dbReference>
<dbReference type="Pfam" id="PF13439">
    <property type="entry name" value="Glyco_transf_4"/>
    <property type="match status" value="1"/>
</dbReference>
<dbReference type="RefSeq" id="WP_302910111.1">
    <property type="nucleotide sequence ID" value="NZ_JAUMIS010000002.1"/>
</dbReference>
<gene>
    <name evidence="3" type="ORF">QVZ43_11870</name>
</gene>
<comment type="caution">
    <text evidence="3">The sequence shown here is derived from an EMBL/GenBank/DDBJ whole genome shotgun (WGS) entry which is preliminary data.</text>
</comment>
<dbReference type="PANTHER" id="PTHR12526:SF630">
    <property type="entry name" value="GLYCOSYLTRANSFERASE"/>
    <property type="match status" value="1"/>
</dbReference>
<feature type="domain" description="Glycosyl transferase family 1" evidence="1">
    <location>
        <begin position="182"/>
        <end position="338"/>
    </location>
</feature>
<keyword evidence="3" id="KW-0808">Transferase</keyword>
<dbReference type="Gene3D" id="3.40.50.2000">
    <property type="entry name" value="Glycogen Phosphorylase B"/>
    <property type="match status" value="2"/>
</dbReference>
<dbReference type="EC" id="2.4.-.-" evidence="3"/>
<protein>
    <submittedName>
        <fullName evidence="3">Glycosyltransferase family 4 protein</fullName>
        <ecNumber evidence="3">2.4.-.-</ecNumber>
    </submittedName>
</protein>
<evidence type="ECO:0000259" key="1">
    <source>
        <dbReference type="Pfam" id="PF00534"/>
    </source>
</evidence>
<dbReference type="InterPro" id="IPR001296">
    <property type="entry name" value="Glyco_trans_1"/>
</dbReference>
<dbReference type="EMBL" id="JAUMIS010000002">
    <property type="protein sequence ID" value="MDO3722421.1"/>
    <property type="molecule type" value="Genomic_DNA"/>
</dbReference>
<feature type="domain" description="Glycosyltransferase subfamily 4-like N-terminal" evidence="2">
    <location>
        <begin position="18"/>
        <end position="174"/>
    </location>
</feature>
<organism evidence="3 4">
    <name type="scientific">Marinobacter suaedae</name>
    <dbReference type="NCBI Taxonomy" id="3057675"/>
    <lineage>
        <taxon>Bacteria</taxon>
        <taxon>Pseudomonadati</taxon>
        <taxon>Pseudomonadota</taxon>
        <taxon>Gammaproteobacteria</taxon>
        <taxon>Pseudomonadales</taxon>
        <taxon>Marinobacteraceae</taxon>
        <taxon>Marinobacter</taxon>
    </lineage>
</organism>
<proteinExistence type="predicted"/>
<dbReference type="Proteomes" id="UP001168640">
    <property type="component" value="Unassembled WGS sequence"/>
</dbReference>
<evidence type="ECO:0000313" key="4">
    <source>
        <dbReference type="Proteomes" id="UP001168640"/>
    </source>
</evidence>
<dbReference type="PANTHER" id="PTHR12526">
    <property type="entry name" value="GLYCOSYLTRANSFERASE"/>
    <property type="match status" value="1"/>
</dbReference>
<dbReference type="Pfam" id="PF00534">
    <property type="entry name" value="Glycos_transf_1"/>
    <property type="match status" value="1"/>
</dbReference>
<keyword evidence="4" id="KW-1185">Reference proteome</keyword>
<reference evidence="3" key="1">
    <citation type="submission" date="2023-07" db="EMBL/GenBank/DDBJ databases">
        <title>Marinobacter sp. chi1 genome sequencing and assembly.</title>
        <authorList>
            <person name="Park S."/>
        </authorList>
    </citation>
    <scope>NUCLEOTIDE SEQUENCE</scope>
    <source>
        <strain evidence="3">Chi1</strain>
    </source>
</reference>
<accession>A0ABT8W2I8</accession>
<keyword evidence="3" id="KW-0328">Glycosyltransferase</keyword>
<dbReference type="SUPFAM" id="SSF53756">
    <property type="entry name" value="UDP-Glycosyltransferase/glycogen phosphorylase"/>
    <property type="match status" value="1"/>
</dbReference>
<evidence type="ECO:0000313" key="3">
    <source>
        <dbReference type="EMBL" id="MDO3722421.1"/>
    </source>
</evidence>